<comment type="caution">
    <text evidence="3">The sequence shown here is derived from an EMBL/GenBank/DDBJ whole genome shotgun (WGS) entry which is preliminary data.</text>
</comment>
<evidence type="ECO:0000313" key="3">
    <source>
        <dbReference type="EMBL" id="PNY16764.1"/>
    </source>
</evidence>
<dbReference type="PROSITE" id="PS51375">
    <property type="entry name" value="PPR"/>
    <property type="match status" value="5"/>
</dbReference>
<dbReference type="InterPro" id="IPR046848">
    <property type="entry name" value="E_motif"/>
</dbReference>
<gene>
    <name evidence="3" type="ORF">L195_g013489</name>
</gene>
<dbReference type="AlphaFoldDB" id="A0A2K3PNC3"/>
<dbReference type="Proteomes" id="UP000236291">
    <property type="component" value="Unassembled WGS sequence"/>
</dbReference>
<dbReference type="GO" id="GO:0003723">
    <property type="term" value="F:RNA binding"/>
    <property type="evidence" value="ECO:0007669"/>
    <property type="project" value="InterPro"/>
</dbReference>
<feature type="repeat" description="PPR" evidence="2">
    <location>
        <begin position="313"/>
        <end position="347"/>
    </location>
</feature>
<dbReference type="PANTHER" id="PTHR47926:SF375">
    <property type="entry name" value="PENTATRICOPEPTIDE REPEAT-CONTAINING PROTEIN"/>
    <property type="match status" value="1"/>
</dbReference>
<feature type="repeat" description="PPR" evidence="2">
    <location>
        <begin position="77"/>
        <end position="111"/>
    </location>
</feature>
<dbReference type="FunFam" id="1.25.40.10:FF:000627">
    <property type="entry name" value="Pentatricopeptide repeat-containing protein"/>
    <property type="match status" value="1"/>
</dbReference>
<dbReference type="FunFam" id="1.25.40.10:FF:000393">
    <property type="entry name" value="Pentatricopeptide repeat-containing protein At1g20230"/>
    <property type="match status" value="1"/>
</dbReference>
<evidence type="ECO:0000256" key="2">
    <source>
        <dbReference type="PROSITE-ProRule" id="PRU00708"/>
    </source>
</evidence>
<dbReference type="Pfam" id="PF20431">
    <property type="entry name" value="E_motif"/>
    <property type="match status" value="1"/>
</dbReference>
<keyword evidence="1" id="KW-0677">Repeat</keyword>
<feature type="repeat" description="PPR" evidence="2">
    <location>
        <begin position="416"/>
        <end position="450"/>
    </location>
</feature>
<dbReference type="Gene3D" id="1.25.40.10">
    <property type="entry name" value="Tetratricopeptide repeat domain"/>
    <property type="match status" value="3"/>
</dbReference>
<reference evidence="3 4" key="1">
    <citation type="journal article" date="2014" name="Am. J. Bot.">
        <title>Genome assembly and annotation for red clover (Trifolium pratense; Fabaceae).</title>
        <authorList>
            <person name="Istvanek J."/>
            <person name="Jaros M."/>
            <person name="Krenek A."/>
            <person name="Repkova J."/>
        </authorList>
    </citation>
    <scope>NUCLEOTIDE SEQUENCE [LARGE SCALE GENOMIC DNA]</scope>
    <source>
        <strain evidence="4">cv. Tatra</strain>
        <tissue evidence="3">Young leaves</tissue>
    </source>
</reference>
<proteinExistence type="predicted"/>
<evidence type="ECO:0000256" key="1">
    <source>
        <dbReference type="ARBA" id="ARBA00022737"/>
    </source>
</evidence>
<dbReference type="InterPro" id="IPR046960">
    <property type="entry name" value="PPR_At4g14850-like_plant"/>
</dbReference>
<accession>A0A2K3PNC3</accession>
<sequence>MVGVLIASLKDFVTHNHLSNAFKTFIHIQHHASNSTSIGSFDLIFQPIRDLLSACTNLKSLKQGDAQIVTESSNSLDPLHWNMVISLYVRNCLFDEAISVYRKMLIKGVKPDDYTYPSVIKACGELLDYDTGVEVHKCIQDGSIKWSLFMHNALIFMYGRFGKLEVARHLFDNMPVRDDVSWNTIISCYANRGLWDEALWLFGRMQKEGIEMNVIIWNTIAGVCLHKEDFKGALELLSQMRASIHLDSVAMVVGLNACSHIRAVKLGKEIHGHAIRTCFDVFDNVKNALITMYSRCGDLYHAYMLFRKMDEKGLITWNSMLSGFAHMDRAEEVSFLFREMLYEGVEPNFVTIASVLPLCARKANLQHGKEFHCYMVKREEKFSGHLLLWNSLVEMYSRSGKVLEARKVFDSLSRRDKVTYTSMIMGYGRRGDGEKALKLFEEMCRFNIIPDHMAMVAVLIACSQSGLVAEGQFLFRKMIEVFRINPRIEHYSCMVDLFGRAGLLDKAKEIITGMSCKPTSTMWATLIGACRIHGNTVMGEWAAGKLLEMKPAHSGYYVLIANMYAAAGCWSKLAEVRTCMRDLSVRKDPGYAWVDVGRESSLFLVGDTSNHRSSEIYHLMDGLNELMKDAGYVPSEGLLSSEEDFEEMNVVGNVMDNLVCKLSNPRLSFLHMKSSMAFVLNIGNKKVVNRTRNGFHGLEDEDQRLHWREERC</sequence>
<organism evidence="3 4">
    <name type="scientific">Trifolium pratense</name>
    <name type="common">Red clover</name>
    <dbReference type="NCBI Taxonomy" id="57577"/>
    <lineage>
        <taxon>Eukaryota</taxon>
        <taxon>Viridiplantae</taxon>
        <taxon>Streptophyta</taxon>
        <taxon>Embryophyta</taxon>
        <taxon>Tracheophyta</taxon>
        <taxon>Spermatophyta</taxon>
        <taxon>Magnoliopsida</taxon>
        <taxon>eudicotyledons</taxon>
        <taxon>Gunneridae</taxon>
        <taxon>Pentapetalae</taxon>
        <taxon>rosids</taxon>
        <taxon>fabids</taxon>
        <taxon>Fabales</taxon>
        <taxon>Fabaceae</taxon>
        <taxon>Papilionoideae</taxon>
        <taxon>50 kb inversion clade</taxon>
        <taxon>NPAAA clade</taxon>
        <taxon>Hologalegina</taxon>
        <taxon>IRL clade</taxon>
        <taxon>Trifolieae</taxon>
        <taxon>Trifolium</taxon>
    </lineage>
</organism>
<dbReference type="GO" id="GO:0009451">
    <property type="term" value="P:RNA modification"/>
    <property type="evidence" value="ECO:0007669"/>
    <property type="project" value="InterPro"/>
</dbReference>
<dbReference type="PANTHER" id="PTHR47926">
    <property type="entry name" value="PENTATRICOPEPTIDE REPEAT-CONTAINING PROTEIN"/>
    <property type="match status" value="1"/>
</dbReference>
<name>A0A2K3PNC3_TRIPR</name>
<dbReference type="NCBIfam" id="TIGR00756">
    <property type="entry name" value="PPR"/>
    <property type="match status" value="5"/>
</dbReference>
<feature type="repeat" description="PPR" evidence="2">
    <location>
        <begin position="178"/>
        <end position="212"/>
    </location>
</feature>
<dbReference type="Pfam" id="PF13041">
    <property type="entry name" value="PPR_2"/>
    <property type="match status" value="1"/>
</dbReference>
<dbReference type="FunFam" id="1.25.40.10:FF:000637">
    <property type="entry name" value="Pentatricopeptide repeat-containing protein"/>
    <property type="match status" value="1"/>
</dbReference>
<dbReference type="InterPro" id="IPR002885">
    <property type="entry name" value="PPR_rpt"/>
</dbReference>
<dbReference type="STRING" id="57577.A0A2K3PNC3"/>
<dbReference type="EMBL" id="ASHM01008787">
    <property type="protein sequence ID" value="PNY16764.1"/>
    <property type="molecule type" value="Genomic_DNA"/>
</dbReference>
<dbReference type="Pfam" id="PF01535">
    <property type="entry name" value="PPR"/>
    <property type="match status" value="8"/>
</dbReference>
<feature type="repeat" description="PPR" evidence="2">
    <location>
        <begin position="385"/>
        <end position="415"/>
    </location>
</feature>
<dbReference type="InterPro" id="IPR011990">
    <property type="entry name" value="TPR-like_helical_dom_sf"/>
</dbReference>
<reference evidence="3 4" key="2">
    <citation type="journal article" date="2017" name="Front. Plant Sci.">
        <title>Gene Classification and Mining of Molecular Markers Useful in Red Clover (Trifolium pratense) Breeding.</title>
        <authorList>
            <person name="Istvanek J."/>
            <person name="Dluhosova J."/>
            <person name="Dluhos P."/>
            <person name="Patkova L."/>
            <person name="Nedelnik J."/>
            <person name="Repkova J."/>
        </authorList>
    </citation>
    <scope>NUCLEOTIDE SEQUENCE [LARGE SCALE GENOMIC DNA]</scope>
    <source>
        <strain evidence="4">cv. Tatra</strain>
        <tissue evidence="3">Young leaves</tissue>
    </source>
</reference>
<protein>
    <submittedName>
        <fullName evidence="3">Pentatricopeptide repeat-containing protein at1g71490-like protein</fullName>
    </submittedName>
</protein>
<evidence type="ECO:0000313" key="4">
    <source>
        <dbReference type="Proteomes" id="UP000236291"/>
    </source>
</evidence>